<accession>A0A4Q7TVP4</accession>
<dbReference type="Pfam" id="PF16263">
    <property type="entry name" value="DUF4917"/>
    <property type="match status" value="1"/>
</dbReference>
<proteinExistence type="predicted"/>
<organism evidence="1 2">
    <name type="scientific">Leucobacter luti</name>
    <dbReference type="NCBI Taxonomy" id="340320"/>
    <lineage>
        <taxon>Bacteria</taxon>
        <taxon>Bacillati</taxon>
        <taxon>Actinomycetota</taxon>
        <taxon>Actinomycetes</taxon>
        <taxon>Micrococcales</taxon>
        <taxon>Microbacteriaceae</taxon>
        <taxon>Leucobacter</taxon>
    </lineage>
</organism>
<keyword evidence="2" id="KW-1185">Reference proteome</keyword>
<name>A0A4Q7TVP4_9MICO</name>
<protein>
    <submittedName>
        <fullName evidence="1">Uncharacterized protein DUF4917</fullName>
    </submittedName>
</protein>
<evidence type="ECO:0000313" key="1">
    <source>
        <dbReference type="EMBL" id="RZT64793.1"/>
    </source>
</evidence>
<dbReference type="InterPro" id="IPR032581">
    <property type="entry name" value="DUF4917"/>
</dbReference>
<dbReference type="EMBL" id="SHKI01000005">
    <property type="protein sequence ID" value="RZT64793.1"/>
    <property type="molecule type" value="Genomic_DNA"/>
</dbReference>
<evidence type="ECO:0000313" key="2">
    <source>
        <dbReference type="Proteomes" id="UP000291832"/>
    </source>
</evidence>
<reference evidence="1 2" key="1">
    <citation type="journal article" date="2015" name="Stand. Genomic Sci.">
        <title>Genomic Encyclopedia of Bacterial and Archaeal Type Strains, Phase III: the genomes of soil and plant-associated and newly described type strains.</title>
        <authorList>
            <person name="Whitman W.B."/>
            <person name="Woyke T."/>
            <person name="Klenk H.P."/>
            <person name="Zhou Y."/>
            <person name="Lilburn T.G."/>
            <person name="Beck B.J."/>
            <person name="De Vos P."/>
            <person name="Vandamme P."/>
            <person name="Eisen J.A."/>
            <person name="Garrity G."/>
            <person name="Hugenholtz P."/>
            <person name="Kyrpides N.C."/>
        </authorList>
    </citation>
    <scope>NUCLEOTIDE SEQUENCE [LARGE SCALE GENOMIC DNA]</scope>
    <source>
        <strain evidence="1 2">RF6</strain>
    </source>
</reference>
<dbReference type="RefSeq" id="WP_130454374.1">
    <property type="nucleotide sequence ID" value="NZ_QYAG01000001.1"/>
</dbReference>
<gene>
    <name evidence="1" type="ORF">EV139_2217</name>
</gene>
<dbReference type="Proteomes" id="UP000291832">
    <property type="component" value="Unassembled WGS sequence"/>
</dbReference>
<dbReference type="OrthoDB" id="828244at2"/>
<comment type="caution">
    <text evidence="1">The sequence shown here is derived from an EMBL/GenBank/DDBJ whole genome shotgun (WGS) entry which is preliminary data.</text>
</comment>
<sequence>MSIDPLTFAEALAHAGAAAETPARAAKPTILLGNGFSIDYDARIFTYDSLWAKSEFPGMTLSKSQLEEVIGTYDFETAIRRIERAATLVRLYAPGSDAPEKLRSDAHVVRRALSGALTALHPGHANDLSEARRRHVREFFSHFAAIFTTNYDLLTYWAVTGAQDDLPVPRTDGFGKVDGLLTWSPERQQRVSFLHGALHLLPGAVLTKAYGEYGKPMLQHIREWLSADRRPLMVTEGTTEEKLERILQSDYLRRCLDLLRTTTGPLFIHGFSLSKNDAHLLDVISAPESGITSLYVSVHGDGLAVRERARELAQRRARMNPAAPKLRVSFYDADSAHVWE</sequence>
<dbReference type="AlphaFoldDB" id="A0A4Q7TVP4"/>